<protein>
    <submittedName>
        <fullName evidence="3">Uncharacterized protein</fullName>
    </submittedName>
</protein>
<evidence type="ECO:0000256" key="2">
    <source>
        <dbReference type="PROSITE-ProRule" id="PRU00339"/>
    </source>
</evidence>
<dbReference type="SUPFAM" id="SSF48452">
    <property type="entry name" value="TPR-like"/>
    <property type="match status" value="2"/>
</dbReference>
<reference evidence="3 4" key="1">
    <citation type="submission" date="2016-08" db="EMBL/GenBank/DDBJ databases">
        <title>Genomes of anaerobic fungi encode conserved fungal cellulosomes for biomass hydrolysis.</title>
        <authorList>
            <consortium name="DOE Joint Genome Institute"/>
            <person name="Haitjema C.H."/>
            <person name="Gilmore S.P."/>
            <person name="Henske J.K."/>
            <person name="Solomon K.V."/>
            <person name="De Groot R."/>
            <person name="Kuo A."/>
            <person name="Mondo S.J."/>
            <person name="Salamov A.A."/>
            <person name="Labutti K."/>
            <person name="Zhao Z."/>
            <person name="Chiniquy J."/>
            <person name="Barry K."/>
            <person name="Brewer H.M."/>
            <person name="Purvine S.O."/>
            <person name="Wright A.T."/>
            <person name="Boxma B."/>
            <person name="Van Alen T."/>
            <person name="Hackstein J.H."/>
            <person name="Baker S.E."/>
            <person name="Grigoriev I.V."/>
            <person name="O'Malley M.A."/>
        </authorList>
    </citation>
    <scope>NUCLEOTIDE SEQUENCE [LARGE SCALE GENOMIC DNA]</scope>
    <source>
        <strain evidence="4">finn</strain>
    </source>
</reference>
<dbReference type="EMBL" id="MCFH01000025">
    <property type="protein sequence ID" value="ORX48953.1"/>
    <property type="molecule type" value="Genomic_DNA"/>
</dbReference>
<keyword evidence="1 2" id="KW-0802">TPR repeat</keyword>
<dbReference type="PANTHER" id="PTHR46423">
    <property type="entry name" value="RNA POLYMERASE II-ASSOCIATED PROTEIN 3"/>
    <property type="match status" value="1"/>
</dbReference>
<organism evidence="3 4">
    <name type="scientific">Piromyces finnis</name>
    <dbReference type="NCBI Taxonomy" id="1754191"/>
    <lineage>
        <taxon>Eukaryota</taxon>
        <taxon>Fungi</taxon>
        <taxon>Fungi incertae sedis</taxon>
        <taxon>Chytridiomycota</taxon>
        <taxon>Chytridiomycota incertae sedis</taxon>
        <taxon>Neocallimastigomycetes</taxon>
        <taxon>Neocallimastigales</taxon>
        <taxon>Neocallimastigaceae</taxon>
        <taxon>Piromyces</taxon>
    </lineage>
</organism>
<evidence type="ECO:0000313" key="4">
    <source>
        <dbReference type="Proteomes" id="UP000193719"/>
    </source>
</evidence>
<sequence length="269" mass="30757">MAQVNPIMLISAAQIAISQNKYEDAIKHLSNLIVAFPKITPNVPLIQRCNCYFQIKEYQKCIDDGLAVLKLPDLEMQEEIVPGVKTIHDTAKHRIAEAYTALGQSDKAKEFAENLDEIEKNFKDTEASQKLREEGNELYKAGNIEEALKKYKEAFELNKNSEIICGNICAAYLKIENLEEAEYWVNKSLELKPHWQKGFYRKGLILMKKKEYYKAMEAFNECLLTAPNDSEIKKMYTEVADLCQKYGPSEEGYPKNIINGLEDLQKGSN</sequence>
<dbReference type="PANTHER" id="PTHR46423:SF1">
    <property type="entry name" value="RNA POLYMERASE II-ASSOCIATED PROTEIN 3"/>
    <property type="match status" value="1"/>
</dbReference>
<accession>A0A1Y1V8C1</accession>
<dbReference type="AlphaFoldDB" id="A0A1Y1V8C1"/>
<gene>
    <name evidence="3" type="ORF">BCR36DRAFT_70164</name>
</gene>
<name>A0A1Y1V8C1_9FUNG</name>
<evidence type="ECO:0000256" key="1">
    <source>
        <dbReference type="ARBA" id="ARBA00022803"/>
    </source>
</evidence>
<feature type="repeat" description="TPR" evidence="2">
    <location>
        <begin position="196"/>
        <end position="229"/>
    </location>
</feature>
<dbReference type="InterPro" id="IPR011990">
    <property type="entry name" value="TPR-like_helical_dom_sf"/>
</dbReference>
<dbReference type="OrthoDB" id="2121728at2759"/>
<dbReference type="GO" id="GO:0101031">
    <property type="term" value="C:protein folding chaperone complex"/>
    <property type="evidence" value="ECO:0007669"/>
    <property type="project" value="TreeGrafter"/>
</dbReference>
<dbReference type="Pfam" id="PF13181">
    <property type="entry name" value="TPR_8"/>
    <property type="match status" value="2"/>
</dbReference>
<dbReference type="InterPro" id="IPR019734">
    <property type="entry name" value="TPR_rpt"/>
</dbReference>
<dbReference type="PROSITE" id="PS50005">
    <property type="entry name" value="TPR"/>
    <property type="match status" value="2"/>
</dbReference>
<dbReference type="InterPro" id="IPR051966">
    <property type="entry name" value="RPAP3"/>
</dbReference>
<dbReference type="Gene3D" id="1.25.40.10">
    <property type="entry name" value="Tetratricopeptide repeat domain"/>
    <property type="match status" value="2"/>
</dbReference>
<dbReference type="STRING" id="1754191.A0A1Y1V8C1"/>
<comment type="caution">
    <text evidence="3">The sequence shown here is derived from an EMBL/GenBank/DDBJ whole genome shotgun (WGS) entry which is preliminary data.</text>
</comment>
<reference evidence="3 4" key="2">
    <citation type="submission" date="2016-08" db="EMBL/GenBank/DDBJ databases">
        <title>Pervasive Adenine N6-methylation of Active Genes in Fungi.</title>
        <authorList>
            <consortium name="DOE Joint Genome Institute"/>
            <person name="Mondo S.J."/>
            <person name="Dannebaum R.O."/>
            <person name="Kuo R.C."/>
            <person name="Labutti K."/>
            <person name="Haridas S."/>
            <person name="Kuo A."/>
            <person name="Salamov A."/>
            <person name="Ahrendt S.R."/>
            <person name="Lipzen A."/>
            <person name="Sullivan W."/>
            <person name="Andreopoulos W.B."/>
            <person name="Clum A."/>
            <person name="Lindquist E."/>
            <person name="Daum C."/>
            <person name="Ramamoorthy G.K."/>
            <person name="Gryganskyi A."/>
            <person name="Culley D."/>
            <person name="Magnuson J.K."/>
            <person name="James T.Y."/>
            <person name="O'Malley M.A."/>
            <person name="Stajich J.E."/>
            <person name="Spatafora J.W."/>
            <person name="Visel A."/>
            <person name="Grigoriev I.V."/>
        </authorList>
    </citation>
    <scope>NUCLEOTIDE SEQUENCE [LARGE SCALE GENOMIC DNA]</scope>
    <source>
        <strain evidence="4">finn</strain>
    </source>
</reference>
<dbReference type="SMART" id="SM00028">
    <property type="entry name" value="TPR"/>
    <property type="match status" value="5"/>
</dbReference>
<evidence type="ECO:0000313" key="3">
    <source>
        <dbReference type="EMBL" id="ORX48953.1"/>
    </source>
</evidence>
<keyword evidence="4" id="KW-1185">Reference proteome</keyword>
<dbReference type="Proteomes" id="UP000193719">
    <property type="component" value="Unassembled WGS sequence"/>
</dbReference>
<feature type="repeat" description="TPR" evidence="2">
    <location>
        <begin position="128"/>
        <end position="161"/>
    </location>
</feature>
<proteinExistence type="predicted"/>